<feature type="coiled-coil region" evidence="1">
    <location>
        <begin position="84"/>
        <end position="118"/>
    </location>
</feature>
<dbReference type="EMBL" id="JBEDNZ010000001">
    <property type="protein sequence ID" value="KAL0852113.1"/>
    <property type="molecule type" value="Genomic_DNA"/>
</dbReference>
<accession>A0ABD0TSI6</accession>
<dbReference type="Gene3D" id="3.30.70.1820">
    <property type="entry name" value="L1 transposable element, RRM domain"/>
    <property type="match status" value="1"/>
</dbReference>
<evidence type="ECO:0000313" key="3">
    <source>
        <dbReference type="EMBL" id="KAL0852113.1"/>
    </source>
</evidence>
<reference evidence="3 4" key="1">
    <citation type="submission" date="2024-06" db="EMBL/GenBank/DDBJ databases">
        <title>A chromosome-level genome assembly of beet webworm, Loxostege sticticalis.</title>
        <authorList>
            <person name="Zhang Y."/>
        </authorList>
    </citation>
    <scope>NUCLEOTIDE SEQUENCE [LARGE SCALE GENOMIC DNA]</scope>
    <source>
        <strain evidence="3">AQ028</strain>
        <tissue evidence="3">Male pupae</tissue>
    </source>
</reference>
<dbReference type="AlphaFoldDB" id="A0ABD0TSI6"/>
<protein>
    <recommendedName>
        <fullName evidence="2">FP protein C-terminal domain-containing protein</fullName>
    </recommendedName>
</protein>
<dbReference type="Pfam" id="PF25298">
    <property type="entry name" value="Baculo_FP_2nd"/>
    <property type="match status" value="1"/>
</dbReference>
<dbReference type="PANTHER" id="PTHR11505">
    <property type="entry name" value="L1 TRANSPOSABLE ELEMENT-RELATED"/>
    <property type="match status" value="1"/>
</dbReference>
<evidence type="ECO:0000313" key="4">
    <source>
        <dbReference type="Proteomes" id="UP001549921"/>
    </source>
</evidence>
<evidence type="ECO:0000256" key="1">
    <source>
        <dbReference type="SAM" id="Coils"/>
    </source>
</evidence>
<proteinExistence type="predicted"/>
<comment type="caution">
    <text evidence="3">The sequence shown here is derived from an EMBL/GenBank/DDBJ whole genome shotgun (WGS) entry which is preliminary data.</text>
</comment>
<feature type="coiled-coil region" evidence="1">
    <location>
        <begin position="150"/>
        <end position="177"/>
    </location>
</feature>
<dbReference type="Proteomes" id="UP001549921">
    <property type="component" value="Unassembled WGS sequence"/>
</dbReference>
<dbReference type="InterPro" id="IPR057251">
    <property type="entry name" value="FP_C"/>
</dbReference>
<name>A0ABD0TSI6_LOXSC</name>
<gene>
    <name evidence="3" type="ORF">ABMA28_000353</name>
</gene>
<sequence>MLRSPSKPFSSNPDLSTETDAFYNMSQRKRKQPDCELTENFNQFTDKMQKMIKDLSEDLYSKISRIDENINLMRSDLDTLSVTTKEIKGELASLRHEQANLRQKIHQIDNKQDSLQKDVLEIQNALDFNCDLNDKLGQRVEKLETECVKNNKTTAIISSLESKIEALEQHARSCNIEICGVPEKRNEDLMEIVANISKHINLSIQQSDILTIHRVPQAQTHANRPKNIIVKVSSRILSDNILSAFRKAKGVTTNDIGIPGTPKSVFMNEHLTLERKKLFRDCREAAKKENYQYVWIKHATILVRESNNHAAIAIRTQEDISKIKSGSSKKLSGIS</sequence>
<feature type="domain" description="FP protein C-terminal" evidence="2">
    <location>
        <begin position="272"/>
        <end position="324"/>
    </location>
</feature>
<dbReference type="InterPro" id="IPR004244">
    <property type="entry name" value="Transposase_22"/>
</dbReference>
<evidence type="ECO:0000259" key="2">
    <source>
        <dbReference type="Pfam" id="PF25298"/>
    </source>
</evidence>
<keyword evidence="1" id="KW-0175">Coiled coil</keyword>
<organism evidence="3 4">
    <name type="scientific">Loxostege sticticalis</name>
    <name type="common">Beet webworm moth</name>
    <dbReference type="NCBI Taxonomy" id="481309"/>
    <lineage>
        <taxon>Eukaryota</taxon>
        <taxon>Metazoa</taxon>
        <taxon>Ecdysozoa</taxon>
        <taxon>Arthropoda</taxon>
        <taxon>Hexapoda</taxon>
        <taxon>Insecta</taxon>
        <taxon>Pterygota</taxon>
        <taxon>Neoptera</taxon>
        <taxon>Endopterygota</taxon>
        <taxon>Lepidoptera</taxon>
        <taxon>Glossata</taxon>
        <taxon>Ditrysia</taxon>
        <taxon>Pyraloidea</taxon>
        <taxon>Crambidae</taxon>
        <taxon>Pyraustinae</taxon>
        <taxon>Loxostege</taxon>
    </lineage>
</organism>